<feature type="compositionally biased region" description="Basic and acidic residues" evidence="3">
    <location>
        <begin position="447"/>
        <end position="460"/>
    </location>
</feature>
<reference evidence="4 5" key="1">
    <citation type="journal article" date="2023" name="Life. Sci Alliance">
        <title>Evolutionary insights into 3D genome organization and epigenetic landscape of Vigna mungo.</title>
        <authorList>
            <person name="Junaid A."/>
            <person name="Singh B."/>
            <person name="Bhatia S."/>
        </authorList>
    </citation>
    <scope>NUCLEOTIDE SEQUENCE [LARGE SCALE GENOMIC DNA]</scope>
    <source>
        <strain evidence="4">Urdbean</strain>
    </source>
</reference>
<gene>
    <name evidence="4" type="ORF">V8G54_026373</name>
</gene>
<evidence type="ECO:0000313" key="4">
    <source>
        <dbReference type="EMBL" id="WVZ00304.1"/>
    </source>
</evidence>
<sequence length="625" mass="70292">MAGGLRLSPLGFRSRRFTSCLYQHYIWISEYSDLVVAMTRLNFEQVLKDNNVSDPSSVTTLHLTYKALSDITCLANFIKLEKLDLKLNNLTSLEGLRSCANLKWLSVVENKLESLEGIQGLTKLTVVQTCVGKTILYEYGHEEETGDSSYLENDMIATSTPKYHDSRLDTCYAGIISTESLLYEYVNQVLNAGKNKLKSIDQIASVVSLRALILNVLSKNPICKIGDALLKVKSITKLSLSHCQLQGIDTSLKSCAELSELRLAHNEIKSLPDELKFNSKLRNLDVGNNVITRWSEVKVVKLLTNLRNLNLQGNPVATVDKITRKIKKALPRLQIFNARPVDKDTENKQSGVVDGTSDFSVDQTGQNLKDSSEEKSARFHTKDKKKYDHLEGPDDLDSERKSSKKRKKTDDVSKKEDRVIDERNKGRKKDKADRKKDSLRVTVDLDMENKSTKKKVKKDEKVLDNKGFAPEENVSKVGKKVKKKRKNEEESELDIIDNAEASFAELFKINKAENQNHGDEMKAQEKVSKDVKVAGSEVTSFAKPKDAKMQNMESLSFPVADIGNGGPSTWGDEFLIADFVFNLNCYQLKKFSLSAITIYSNEKLLFYLAEKTGKAFQPAQFSLSL</sequence>
<evidence type="ECO:0000313" key="5">
    <source>
        <dbReference type="Proteomes" id="UP001374535"/>
    </source>
</evidence>
<dbReference type="Gene3D" id="3.80.10.10">
    <property type="entry name" value="Ribonuclease Inhibitor"/>
    <property type="match status" value="2"/>
</dbReference>
<dbReference type="SUPFAM" id="SSF52058">
    <property type="entry name" value="L domain-like"/>
    <property type="match status" value="1"/>
</dbReference>
<organism evidence="4 5">
    <name type="scientific">Vigna mungo</name>
    <name type="common">Black gram</name>
    <name type="synonym">Phaseolus mungo</name>
    <dbReference type="NCBI Taxonomy" id="3915"/>
    <lineage>
        <taxon>Eukaryota</taxon>
        <taxon>Viridiplantae</taxon>
        <taxon>Streptophyta</taxon>
        <taxon>Embryophyta</taxon>
        <taxon>Tracheophyta</taxon>
        <taxon>Spermatophyta</taxon>
        <taxon>Magnoliopsida</taxon>
        <taxon>eudicotyledons</taxon>
        <taxon>Gunneridae</taxon>
        <taxon>Pentapetalae</taxon>
        <taxon>rosids</taxon>
        <taxon>fabids</taxon>
        <taxon>Fabales</taxon>
        <taxon>Fabaceae</taxon>
        <taxon>Papilionoideae</taxon>
        <taxon>50 kb inversion clade</taxon>
        <taxon>NPAAA clade</taxon>
        <taxon>indigoferoid/millettioid clade</taxon>
        <taxon>Phaseoleae</taxon>
        <taxon>Vigna</taxon>
    </lineage>
</organism>
<dbReference type="InterPro" id="IPR032675">
    <property type="entry name" value="LRR_dom_sf"/>
</dbReference>
<dbReference type="InterPro" id="IPR001611">
    <property type="entry name" value="Leu-rich_rpt"/>
</dbReference>
<protein>
    <submittedName>
        <fullName evidence="4">Uncharacterized protein</fullName>
    </submittedName>
</protein>
<dbReference type="SMART" id="SM00365">
    <property type="entry name" value="LRR_SD22"/>
    <property type="match status" value="3"/>
</dbReference>
<evidence type="ECO:0000256" key="1">
    <source>
        <dbReference type="ARBA" id="ARBA00022614"/>
    </source>
</evidence>
<keyword evidence="2" id="KW-0677">Repeat</keyword>
<dbReference type="PANTHER" id="PTHR46652:SF7">
    <property type="entry name" value="LEUCINE-RICH REPEAT AND IQ DOMAIN-CONTAINING PROTEIN 1"/>
    <property type="match status" value="1"/>
</dbReference>
<keyword evidence="5" id="KW-1185">Reference proteome</keyword>
<name>A0AAQ3RPU9_VIGMU</name>
<dbReference type="Proteomes" id="UP001374535">
    <property type="component" value="Chromosome 8"/>
</dbReference>
<dbReference type="EMBL" id="CP144693">
    <property type="protein sequence ID" value="WVZ00304.1"/>
    <property type="molecule type" value="Genomic_DNA"/>
</dbReference>
<dbReference type="InterPro" id="IPR050836">
    <property type="entry name" value="SDS22/Internalin_LRR"/>
</dbReference>
<dbReference type="PROSITE" id="PS51450">
    <property type="entry name" value="LRR"/>
    <property type="match status" value="3"/>
</dbReference>
<accession>A0AAQ3RPU9</accession>
<proteinExistence type="predicted"/>
<feature type="region of interest" description="Disordered" evidence="3">
    <location>
        <begin position="341"/>
        <end position="460"/>
    </location>
</feature>
<dbReference type="AlphaFoldDB" id="A0AAQ3RPU9"/>
<dbReference type="PANTHER" id="PTHR46652">
    <property type="entry name" value="LEUCINE-RICH REPEAT AND IQ DOMAIN-CONTAINING PROTEIN 1-RELATED"/>
    <property type="match status" value="1"/>
</dbReference>
<evidence type="ECO:0000256" key="3">
    <source>
        <dbReference type="SAM" id="MobiDB-lite"/>
    </source>
</evidence>
<feature type="compositionally biased region" description="Basic and acidic residues" evidence="3">
    <location>
        <begin position="408"/>
        <end position="439"/>
    </location>
</feature>
<keyword evidence="1" id="KW-0433">Leucine-rich repeat</keyword>
<feature type="compositionally biased region" description="Polar residues" evidence="3">
    <location>
        <begin position="357"/>
        <end position="369"/>
    </location>
</feature>
<evidence type="ECO:0000256" key="2">
    <source>
        <dbReference type="ARBA" id="ARBA00022737"/>
    </source>
</evidence>